<evidence type="ECO:0000313" key="1">
    <source>
        <dbReference type="EMBL" id="OEH79112.1"/>
    </source>
</evidence>
<reference evidence="1 2" key="1">
    <citation type="journal article" date="2016" name="BMC Genomics">
        <title>Comparative genomics reveals Cyclospora cayetanensis possesses coccidia-like metabolism and invasion components but unique surface antigens.</title>
        <authorList>
            <person name="Liu S."/>
            <person name="Wang L."/>
            <person name="Zheng H."/>
            <person name="Xu Z."/>
            <person name="Roellig D.M."/>
            <person name="Li N."/>
            <person name="Frace M.A."/>
            <person name="Tang K."/>
            <person name="Arrowood M.J."/>
            <person name="Moss D.M."/>
            <person name="Zhang L."/>
            <person name="Feng Y."/>
            <person name="Xiao L."/>
        </authorList>
    </citation>
    <scope>NUCLEOTIDE SEQUENCE [LARGE SCALE GENOMIC DNA]</scope>
    <source>
        <strain evidence="1 2">CHN_HEN01</strain>
    </source>
</reference>
<sequence length="74" mass="8173">MASEEHLSSPSRPLTPQEELEAVLRGPLTEEEKEAVACTLEYRPVVDIKTGKTYGNPCLAEAAGLQRGEYEFVH</sequence>
<dbReference type="Proteomes" id="UP000095192">
    <property type="component" value="Unassembled WGS sequence"/>
</dbReference>
<evidence type="ECO:0000313" key="2">
    <source>
        <dbReference type="Proteomes" id="UP000095192"/>
    </source>
</evidence>
<keyword evidence="2" id="KW-1185">Reference proteome</keyword>
<dbReference type="Gene3D" id="3.30.60.30">
    <property type="match status" value="1"/>
</dbReference>
<evidence type="ECO:0008006" key="3">
    <source>
        <dbReference type="Google" id="ProtNLM"/>
    </source>
</evidence>
<name>A0A1D3D6N3_9EIME</name>
<dbReference type="EMBL" id="JROU02000494">
    <property type="protein sequence ID" value="OEH79112.1"/>
    <property type="molecule type" value="Genomic_DNA"/>
</dbReference>
<dbReference type="CDD" id="cd00104">
    <property type="entry name" value="KAZAL_FS"/>
    <property type="match status" value="1"/>
</dbReference>
<dbReference type="VEuPathDB" id="ToxoDB:cyc_08458"/>
<protein>
    <recommendedName>
        <fullName evidence="3">Kazal-like domain-containing protein</fullName>
    </recommendedName>
</protein>
<dbReference type="InParanoid" id="A0A1D3D6N3"/>
<proteinExistence type="predicted"/>
<gene>
    <name evidence="1" type="ORF">cyc_08458</name>
</gene>
<dbReference type="AlphaFoldDB" id="A0A1D3D6N3"/>
<organism evidence="1 2">
    <name type="scientific">Cyclospora cayetanensis</name>
    <dbReference type="NCBI Taxonomy" id="88456"/>
    <lineage>
        <taxon>Eukaryota</taxon>
        <taxon>Sar</taxon>
        <taxon>Alveolata</taxon>
        <taxon>Apicomplexa</taxon>
        <taxon>Conoidasida</taxon>
        <taxon>Coccidia</taxon>
        <taxon>Eucoccidiorida</taxon>
        <taxon>Eimeriorina</taxon>
        <taxon>Eimeriidae</taxon>
        <taxon>Cyclospora</taxon>
    </lineage>
</organism>
<comment type="caution">
    <text evidence="1">The sequence shown here is derived from an EMBL/GenBank/DDBJ whole genome shotgun (WGS) entry which is preliminary data.</text>
</comment>
<accession>A0A1D3D6N3</accession>